<keyword evidence="3" id="KW-1185">Reference proteome</keyword>
<reference evidence="2 3" key="1">
    <citation type="submission" date="2023-07" db="EMBL/GenBank/DDBJ databases">
        <title>Genomic Encyclopedia of Type Strains, Phase IV (KMG-IV): sequencing the most valuable type-strain genomes for metagenomic binning, comparative biology and taxonomic classification.</title>
        <authorList>
            <person name="Goeker M."/>
        </authorList>
    </citation>
    <scope>NUCLEOTIDE SEQUENCE [LARGE SCALE GENOMIC DNA]</scope>
    <source>
        <strain evidence="2 3">DSM 19562</strain>
    </source>
</reference>
<dbReference type="EMBL" id="JAUSVV010000022">
    <property type="protein sequence ID" value="MDQ0445164.1"/>
    <property type="molecule type" value="Genomic_DNA"/>
</dbReference>
<sequence length="155" mass="17441">MSCLSTLTKIKPSQILSLLDHSVLRQSEYVIVDEADQNDWISTMFGYLRRLLTDPDALQRQIKGNLQEIEERLSQRMLAIEQRLDENEQVLRRLGHQVARIEGRTSFPNPADLPPGSKVGRPWGAVGTVETEPALGPRFEVISGTPTPLQQTKPL</sequence>
<evidence type="ECO:0000313" key="2">
    <source>
        <dbReference type="EMBL" id="MDQ0445164.1"/>
    </source>
</evidence>
<name>A0ABU0HS47_9HYPH</name>
<organism evidence="2 3">
    <name type="scientific">Methylobacterium persicinum</name>
    <dbReference type="NCBI Taxonomy" id="374426"/>
    <lineage>
        <taxon>Bacteria</taxon>
        <taxon>Pseudomonadati</taxon>
        <taxon>Pseudomonadota</taxon>
        <taxon>Alphaproteobacteria</taxon>
        <taxon>Hyphomicrobiales</taxon>
        <taxon>Methylobacteriaceae</taxon>
        <taxon>Methylobacterium</taxon>
    </lineage>
</organism>
<gene>
    <name evidence="2" type="ORF">QO016_004691</name>
</gene>
<protein>
    <submittedName>
        <fullName evidence="2">CII-binding regulator of phage lambda lysogenization HflD</fullName>
    </submittedName>
</protein>
<proteinExistence type="predicted"/>
<comment type="caution">
    <text evidence="2">The sequence shown here is derived from an EMBL/GenBank/DDBJ whole genome shotgun (WGS) entry which is preliminary data.</text>
</comment>
<feature type="region of interest" description="Disordered" evidence="1">
    <location>
        <begin position="102"/>
        <end position="124"/>
    </location>
</feature>
<evidence type="ECO:0000256" key="1">
    <source>
        <dbReference type="SAM" id="MobiDB-lite"/>
    </source>
</evidence>
<accession>A0ABU0HS47</accession>
<dbReference type="Proteomes" id="UP001236369">
    <property type="component" value="Unassembled WGS sequence"/>
</dbReference>
<evidence type="ECO:0000313" key="3">
    <source>
        <dbReference type="Proteomes" id="UP001236369"/>
    </source>
</evidence>